<dbReference type="RefSeq" id="WP_220702001.1">
    <property type="nucleotide sequence ID" value="NZ_BLLS01000085.1"/>
</dbReference>
<evidence type="ECO:0000313" key="1">
    <source>
        <dbReference type="EMBL" id="GFH87281.1"/>
    </source>
</evidence>
<dbReference type="EMBL" id="BLLS01000085">
    <property type="protein sequence ID" value="GFH87281.1"/>
    <property type="molecule type" value="Genomic_DNA"/>
</dbReference>
<dbReference type="GeneID" id="93049226"/>
<name>A0A7J0A5S2_9BACE</name>
<sequence>MKQKKAMHALYKLEQAIIALVKENRQIVSLANDFDSYWREKDRE</sequence>
<reference evidence="1 2" key="1">
    <citation type="journal article" date="2020" name="Microbiome">
        <title>Single-cell genomics of uncultured bacteria reveals dietary fiber responders in the mouse gut microbiota.</title>
        <authorList>
            <person name="Chijiiwa R."/>
            <person name="Hosokawa M."/>
            <person name="Kogawa M."/>
            <person name="Nishikawa Y."/>
            <person name="Ide K."/>
            <person name="Sakanashi C."/>
            <person name="Takahashi K."/>
            <person name="Takeyama H."/>
        </authorList>
    </citation>
    <scope>NUCLEOTIDE SEQUENCE [LARGE SCALE GENOMIC DNA]</scope>
    <source>
        <strain evidence="1">IMSAGC_001</strain>
    </source>
</reference>
<protein>
    <submittedName>
        <fullName evidence="1">Uncharacterized protein</fullName>
    </submittedName>
</protein>
<evidence type="ECO:0000313" key="2">
    <source>
        <dbReference type="Proteomes" id="UP000491181"/>
    </source>
</evidence>
<proteinExistence type="predicted"/>
<comment type="caution">
    <text evidence="1">The sequence shown here is derived from an EMBL/GenBank/DDBJ whole genome shotgun (WGS) entry which is preliminary data.</text>
</comment>
<dbReference type="AlphaFoldDB" id="A0A7J0A5S2"/>
<accession>A0A7J0A5S2</accession>
<gene>
    <name evidence="1" type="ORF">IMSAGC001_02706</name>
</gene>
<organism evidence="1 2">
    <name type="scientific">Bacteroides acidifaciens</name>
    <dbReference type="NCBI Taxonomy" id="85831"/>
    <lineage>
        <taxon>Bacteria</taxon>
        <taxon>Pseudomonadati</taxon>
        <taxon>Bacteroidota</taxon>
        <taxon>Bacteroidia</taxon>
        <taxon>Bacteroidales</taxon>
        <taxon>Bacteroidaceae</taxon>
        <taxon>Bacteroides</taxon>
    </lineage>
</organism>
<dbReference type="Proteomes" id="UP000491181">
    <property type="component" value="Unassembled WGS sequence"/>
</dbReference>